<evidence type="ECO:0000313" key="3">
    <source>
        <dbReference type="Proteomes" id="UP000219922"/>
    </source>
</evidence>
<gene>
    <name evidence="2" type="ORF">CON36_32175</name>
</gene>
<reference evidence="2 3" key="1">
    <citation type="submission" date="2017-09" db="EMBL/GenBank/DDBJ databases">
        <title>Large-scale bioinformatics analysis of Bacillus genomes uncovers conserved roles of natural products in bacterial physiology.</title>
        <authorList>
            <consortium name="Agbiome Team Llc"/>
            <person name="Bleich R.M."/>
            <person name="Grubbs K.J."/>
            <person name="Santa Maria K.C."/>
            <person name="Allen S.E."/>
            <person name="Farag S."/>
            <person name="Shank E.A."/>
            <person name="Bowers A."/>
        </authorList>
    </citation>
    <scope>NUCLEOTIDE SEQUENCE [LARGE SCALE GENOMIC DNA]</scope>
    <source>
        <strain evidence="2 3">AFS092789</strain>
    </source>
</reference>
<dbReference type="EMBL" id="NVMX01000123">
    <property type="protein sequence ID" value="PDZ94731.1"/>
    <property type="molecule type" value="Genomic_DNA"/>
</dbReference>
<keyword evidence="1" id="KW-0812">Transmembrane</keyword>
<accession>A0A9X6XVY9</accession>
<sequence length="155" mass="17670">MYHLIVLILCIGMTIINYCYPIVSDNANPIFSDNVRISIIIVGIIAYLRYIYEKNAQKANLLLERAKDLENKEKAEATVGVGTCICVFQEGYQMIPGFYDFLIKFEDDSELILSSSKAEVTNKIITAKGKMLFYYVDRFIVDVEEIPTEISSEDK</sequence>
<comment type="caution">
    <text evidence="2">The sequence shown here is derived from an EMBL/GenBank/DDBJ whole genome shotgun (WGS) entry which is preliminary data.</text>
</comment>
<evidence type="ECO:0000256" key="1">
    <source>
        <dbReference type="SAM" id="Phobius"/>
    </source>
</evidence>
<name>A0A9X6XVY9_BACCE</name>
<keyword evidence="1" id="KW-1133">Transmembrane helix</keyword>
<evidence type="ECO:0000313" key="2">
    <source>
        <dbReference type="EMBL" id="PDZ94731.1"/>
    </source>
</evidence>
<protein>
    <submittedName>
        <fullName evidence="2">Uncharacterized protein</fullName>
    </submittedName>
</protein>
<dbReference type="RefSeq" id="WP_098006725.1">
    <property type="nucleotide sequence ID" value="NZ_NUJB01000047.1"/>
</dbReference>
<dbReference type="AlphaFoldDB" id="A0A9X6XVY9"/>
<keyword evidence="1" id="KW-0472">Membrane</keyword>
<proteinExistence type="predicted"/>
<dbReference type="Proteomes" id="UP000219922">
    <property type="component" value="Unassembled WGS sequence"/>
</dbReference>
<feature type="transmembrane region" description="Helical" evidence="1">
    <location>
        <begin position="35"/>
        <end position="52"/>
    </location>
</feature>
<organism evidence="2 3">
    <name type="scientific">Bacillus cereus</name>
    <dbReference type="NCBI Taxonomy" id="1396"/>
    <lineage>
        <taxon>Bacteria</taxon>
        <taxon>Bacillati</taxon>
        <taxon>Bacillota</taxon>
        <taxon>Bacilli</taxon>
        <taxon>Bacillales</taxon>
        <taxon>Bacillaceae</taxon>
        <taxon>Bacillus</taxon>
        <taxon>Bacillus cereus group</taxon>
    </lineage>
</organism>